<name>A0A087THU7_STEMI</name>
<sequence>MGLRDRFYLSGRFDEADNKIEITIETYICLFVYTYCDLDQEVCIVDSEDKYQCFGPPRALNAIKHEYIKKELVEEQDFNFAFPAIQTEQRKTVIAGLCAVLRWAIKAHIAFHPDHYSKA</sequence>
<feature type="non-terminal residue" evidence="1">
    <location>
        <position position="119"/>
    </location>
</feature>
<dbReference type="Proteomes" id="UP000054359">
    <property type="component" value="Unassembled WGS sequence"/>
</dbReference>
<accession>A0A087THU7</accession>
<proteinExistence type="predicted"/>
<keyword evidence="2" id="KW-1185">Reference proteome</keyword>
<organism evidence="1 2">
    <name type="scientific">Stegodyphus mimosarum</name>
    <name type="common">African social velvet spider</name>
    <dbReference type="NCBI Taxonomy" id="407821"/>
    <lineage>
        <taxon>Eukaryota</taxon>
        <taxon>Metazoa</taxon>
        <taxon>Ecdysozoa</taxon>
        <taxon>Arthropoda</taxon>
        <taxon>Chelicerata</taxon>
        <taxon>Arachnida</taxon>
        <taxon>Araneae</taxon>
        <taxon>Araneomorphae</taxon>
        <taxon>Entelegynae</taxon>
        <taxon>Eresoidea</taxon>
        <taxon>Eresidae</taxon>
        <taxon>Stegodyphus</taxon>
    </lineage>
</organism>
<evidence type="ECO:0000313" key="2">
    <source>
        <dbReference type="Proteomes" id="UP000054359"/>
    </source>
</evidence>
<reference evidence="1 2" key="1">
    <citation type="submission" date="2013-11" db="EMBL/GenBank/DDBJ databases">
        <title>Genome sequencing of Stegodyphus mimosarum.</title>
        <authorList>
            <person name="Bechsgaard J."/>
        </authorList>
    </citation>
    <scope>NUCLEOTIDE SEQUENCE [LARGE SCALE GENOMIC DNA]</scope>
</reference>
<protein>
    <submittedName>
        <fullName evidence="1">Uncharacterized protein</fullName>
    </submittedName>
</protein>
<dbReference type="EMBL" id="KK115291">
    <property type="protein sequence ID" value="KFM64686.1"/>
    <property type="molecule type" value="Genomic_DNA"/>
</dbReference>
<evidence type="ECO:0000313" key="1">
    <source>
        <dbReference type="EMBL" id="KFM64686.1"/>
    </source>
</evidence>
<gene>
    <name evidence="1" type="ORF">X975_22737</name>
</gene>
<dbReference type="AlphaFoldDB" id="A0A087THU7"/>